<dbReference type="EMBL" id="RBLC01000001">
    <property type="protein sequence ID" value="RKS26448.1"/>
    <property type="molecule type" value="Genomic_DNA"/>
</dbReference>
<evidence type="ECO:0000313" key="3">
    <source>
        <dbReference type="Proteomes" id="UP000277579"/>
    </source>
</evidence>
<evidence type="ECO:0008006" key="4">
    <source>
        <dbReference type="Google" id="ProtNLM"/>
    </source>
</evidence>
<sequence>MKKLISILFLAIIAVTVFSSCELGDDDNVNYHFELIPTESAVFPESFVLGQTYTIKVYYKRPTSCHFFEGFYYERDSNVRTIAVQTSVMHSDSCTELDEEPVEASFDFLPTSTGSYVFKFYQGKDQYGNNRFLEYEVPVVQQ</sequence>
<evidence type="ECO:0000256" key="1">
    <source>
        <dbReference type="SAM" id="SignalP"/>
    </source>
</evidence>
<evidence type="ECO:0000313" key="2">
    <source>
        <dbReference type="EMBL" id="RKS26448.1"/>
    </source>
</evidence>
<comment type="caution">
    <text evidence="2">The sequence shown here is derived from an EMBL/GenBank/DDBJ whole genome shotgun (WGS) entry which is preliminary data.</text>
</comment>
<feature type="signal peptide" evidence="1">
    <location>
        <begin position="1"/>
        <end position="19"/>
    </location>
</feature>
<dbReference type="RefSeq" id="WP_121375768.1">
    <property type="nucleotide sequence ID" value="NZ_RBLC01000001.1"/>
</dbReference>
<name>A0A495MLY7_9FLAO</name>
<dbReference type="Proteomes" id="UP000277579">
    <property type="component" value="Unassembled WGS sequence"/>
</dbReference>
<protein>
    <recommendedName>
        <fullName evidence="4">GOLD domain-containing protein</fullName>
    </recommendedName>
</protein>
<dbReference type="AlphaFoldDB" id="A0A495MLY7"/>
<reference evidence="2 3" key="1">
    <citation type="submission" date="2018-10" db="EMBL/GenBank/DDBJ databases">
        <title>Genomic Encyclopedia of Archaeal and Bacterial Type Strains, Phase II (KMG-II): from individual species to whole genera.</title>
        <authorList>
            <person name="Goeker M."/>
        </authorList>
    </citation>
    <scope>NUCLEOTIDE SEQUENCE [LARGE SCALE GENOMIC DNA]</scope>
    <source>
        <strain evidence="2 3">DSM 29537</strain>
    </source>
</reference>
<proteinExistence type="predicted"/>
<accession>A0A495MLY7</accession>
<keyword evidence="1" id="KW-0732">Signal</keyword>
<feature type="chain" id="PRO_5019845549" description="GOLD domain-containing protein" evidence="1">
    <location>
        <begin position="20"/>
        <end position="142"/>
    </location>
</feature>
<keyword evidence="3" id="KW-1185">Reference proteome</keyword>
<dbReference type="PROSITE" id="PS51257">
    <property type="entry name" value="PROKAR_LIPOPROTEIN"/>
    <property type="match status" value="1"/>
</dbReference>
<dbReference type="OrthoDB" id="893802at2"/>
<gene>
    <name evidence="2" type="ORF">CLV94_1506</name>
</gene>
<organism evidence="2 3">
    <name type="scientific">Flavobacterium endophyticum</name>
    <dbReference type="NCBI Taxonomy" id="1540163"/>
    <lineage>
        <taxon>Bacteria</taxon>
        <taxon>Pseudomonadati</taxon>
        <taxon>Bacteroidota</taxon>
        <taxon>Flavobacteriia</taxon>
        <taxon>Flavobacteriales</taxon>
        <taxon>Flavobacteriaceae</taxon>
        <taxon>Flavobacterium</taxon>
    </lineage>
</organism>